<dbReference type="EMBL" id="JACCDE010000011">
    <property type="protein sequence ID" value="NYS77843.1"/>
    <property type="molecule type" value="Genomic_DNA"/>
</dbReference>
<dbReference type="Gene3D" id="3.30.420.310">
    <property type="entry name" value="2-keto-3-deoxy-galactonokinase, C-terminal domain"/>
    <property type="match status" value="1"/>
</dbReference>
<comment type="caution">
    <text evidence="1">The sequence shown here is derived from an EMBL/GenBank/DDBJ whole genome shotgun (WGS) entry which is preliminary data.</text>
</comment>
<sequence length="332" mass="35725">MESSAMRETTEIAYQLAWIAVDWGSSNLRAWGLDQHDQVVAQANSDKGMLSLKADEYETELLRLVGDWLPASGQTDVMVCGMAGARQGWLEAAYLPVPTRLDQLSQGAVTPTLRGDQLGVYLLPGLSQTRGTATHFDVMRGEETQLAGLVANTPDFSGLACLPGTHAKWATLEAGSVTQFTTYLTGELYQLLANQSVLKHSVSTPSAARNNLNDPTCREAFTSAVREINEAPELFSSRLFGLRAQDLLDGRLPAGDTRGAVLAARLSGLAIGLELTGACRKCPTDKPIMLIGNQALSQRYTLALNTIGYQTQHMDGDTAVLAGLRLAHHALK</sequence>
<evidence type="ECO:0000313" key="1">
    <source>
        <dbReference type="EMBL" id="NYS77843.1"/>
    </source>
</evidence>
<keyword evidence="1" id="KW-0418">Kinase</keyword>
<proteinExistence type="predicted"/>
<keyword evidence="1" id="KW-0808">Transferase</keyword>
<keyword evidence="2" id="KW-1185">Reference proteome</keyword>
<evidence type="ECO:0000313" key="2">
    <source>
        <dbReference type="Proteomes" id="UP000526892"/>
    </source>
</evidence>
<dbReference type="AlphaFoldDB" id="A0A7Z0LSL6"/>
<dbReference type="InterPro" id="IPR007729">
    <property type="entry name" value="DGOK"/>
</dbReference>
<reference evidence="1 2" key="1">
    <citation type="journal article" date="2003" name="Extremophiles">
        <title>Halomonas glaciei sp. nov. isolated from fast ice of Adelie Land, Antarctica.</title>
        <authorList>
            <person name="Reddy G.S."/>
            <person name="Raghavan P.U."/>
            <person name="Sarita N.B."/>
            <person name="Prakash J.S."/>
            <person name="Nagesh N."/>
            <person name="Delille D."/>
            <person name="Shivaji S."/>
        </authorList>
    </citation>
    <scope>NUCLEOTIDE SEQUENCE [LARGE SCALE GENOMIC DNA]</scope>
    <source>
        <strain evidence="1 2">DD39</strain>
    </source>
</reference>
<organism evidence="1 2">
    <name type="scientific">Vreelandella glaciei</name>
    <dbReference type="NCBI Taxonomy" id="186761"/>
    <lineage>
        <taxon>Bacteria</taxon>
        <taxon>Pseudomonadati</taxon>
        <taxon>Pseudomonadota</taxon>
        <taxon>Gammaproteobacteria</taxon>
        <taxon>Oceanospirillales</taxon>
        <taxon>Halomonadaceae</taxon>
        <taxon>Vreelandella</taxon>
    </lineage>
</organism>
<protein>
    <submittedName>
        <fullName evidence="1">2-dehydro-3-deoxygalactonokinase</fullName>
    </submittedName>
</protein>
<dbReference type="Proteomes" id="UP000526892">
    <property type="component" value="Unassembled WGS sequence"/>
</dbReference>
<dbReference type="InterPro" id="IPR042257">
    <property type="entry name" value="DGOK_C"/>
</dbReference>
<dbReference type="Gene3D" id="3.30.420.300">
    <property type="entry name" value="2-keto-3-deoxy-galactonokinase, substrate binding domain"/>
    <property type="match status" value="1"/>
</dbReference>
<dbReference type="RefSeq" id="WP_179915845.1">
    <property type="nucleotide sequence ID" value="NZ_JACCDE010000011.1"/>
</dbReference>
<dbReference type="InterPro" id="IPR042258">
    <property type="entry name" value="DGOK_N"/>
</dbReference>
<accession>A0A7Z0LSL6</accession>
<name>A0A7Z0LSL6_9GAMM</name>
<dbReference type="GO" id="GO:0034194">
    <property type="term" value="P:D-galactonate catabolic process"/>
    <property type="evidence" value="ECO:0007669"/>
    <property type="project" value="InterPro"/>
</dbReference>
<dbReference type="GO" id="GO:0008671">
    <property type="term" value="F:2-dehydro-3-deoxygalactonokinase activity"/>
    <property type="evidence" value="ECO:0007669"/>
    <property type="project" value="InterPro"/>
</dbReference>
<gene>
    <name evidence="1" type="ORF">HZS80_08955</name>
</gene>
<dbReference type="Pfam" id="PF05035">
    <property type="entry name" value="DGOK"/>
    <property type="match status" value="1"/>
</dbReference>